<accession>A0A4Q2AXA0</accession>
<dbReference type="AlphaFoldDB" id="A0A4Q2AXA0"/>
<sequence length="98" mass="11787">MGPKQQEIAENYLREKRRLNAQRIELFDQLADFRRKTEQLVAQVMYLTQDDIWDRQQIYRSVELNVAKVERAATHYARYLADSEHEAIVRYKQALDET</sequence>
<dbReference type="OrthoDB" id="9869447at2"/>
<dbReference type="EMBL" id="QZFR01000022">
    <property type="protein sequence ID" value="RXV74718.1"/>
    <property type="molecule type" value="Genomic_DNA"/>
</dbReference>
<evidence type="ECO:0000313" key="1">
    <source>
        <dbReference type="EMBL" id="RXV74718.1"/>
    </source>
</evidence>
<evidence type="ECO:0000313" key="2">
    <source>
        <dbReference type="Proteomes" id="UP000289316"/>
    </source>
</evidence>
<comment type="caution">
    <text evidence="1">The sequence shown here is derived from an EMBL/GenBank/DDBJ whole genome shotgun (WGS) entry which is preliminary data.</text>
</comment>
<proteinExistence type="predicted"/>
<gene>
    <name evidence="1" type="ORF">D6C19_04255</name>
</gene>
<name>A0A4Q2AXA0_9LACO</name>
<protein>
    <submittedName>
        <fullName evidence="1">Uncharacterized protein</fullName>
    </submittedName>
</protein>
<dbReference type="RefSeq" id="WP_119448237.1">
    <property type="nucleotide sequence ID" value="NZ_AP025728.1"/>
</dbReference>
<organism evidence="1 2">
    <name type="scientific">Ligilactobacillus murinus</name>
    <dbReference type="NCBI Taxonomy" id="1622"/>
    <lineage>
        <taxon>Bacteria</taxon>
        <taxon>Bacillati</taxon>
        <taxon>Bacillota</taxon>
        <taxon>Bacilli</taxon>
        <taxon>Lactobacillales</taxon>
        <taxon>Lactobacillaceae</taxon>
        <taxon>Ligilactobacillus</taxon>
    </lineage>
</organism>
<dbReference type="Proteomes" id="UP000289316">
    <property type="component" value="Unassembled WGS sequence"/>
</dbReference>
<reference evidence="1 2" key="1">
    <citation type="submission" date="2018-09" db="EMBL/GenBank/DDBJ databases">
        <title>Murine metabolic-syndrome-specific gut microbial biobank.</title>
        <authorList>
            <person name="Liu C."/>
        </authorList>
    </citation>
    <scope>NUCLEOTIDE SEQUENCE [LARGE SCALE GENOMIC DNA]</scope>
    <source>
        <strain evidence="1 2">C-30</strain>
    </source>
</reference>